<evidence type="ECO:0000256" key="8">
    <source>
        <dbReference type="ARBA" id="ARBA00050731"/>
    </source>
</evidence>
<dbReference type="InterPro" id="IPR036812">
    <property type="entry name" value="NAD(P)_OxRdtase_dom_sf"/>
</dbReference>
<organism evidence="14 15">
    <name type="scientific">Papaver somniferum</name>
    <name type="common">Opium poppy</name>
    <dbReference type="NCBI Taxonomy" id="3469"/>
    <lineage>
        <taxon>Eukaryota</taxon>
        <taxon>Viridiplantae</taxon>
        <taxon>Streptophyta</taxon>
        <taxon>Embryophyta</taxon>
        <taxon>Tracheophyta</taxon>
        <taxon>Spermatophyta</taxon>
        <taxon>Magnoliopsida</taxon>
        <taxon>Ranunculales</taxon>
        <taxon>Papaveraceae</taxon>
        <taxon>Papaveroideae</taxon>
        <taxon>Papaver</taxon>
    </lineage>
</organism>
<dbReference type="PANTHER" id="PTHR11732">
    <property type="entry name" value="ALDO/KETO REDUCTASE"/>
    <property type="match status" value="1"/>
</dbReference>
<keyword evidence="5" id="KW-0521">NADP</keyword>
<comment type="catalytic activity">
    <reaction evidence="9">
        <text>neopine + NADP(+) = neopinone + NADPH + H(+)</text>
        <dbReference type="Rhea" id="RHEA:75135"/>
        <dbReference type="ChEBI" id="CHEBI:15378"/>
        <dbReference type="ChEBI" id="CHEBI:57783"/>
        <dbReference type="ChEBI" id="CHEBI:58349"/>
        <dbReference type="ChEBI" id="CHEBI:59950"/>
        <dbReference type="ChEBI" id="CHEBI:194190"/>
        <dbReference type="EC" id="1.1.1.247"/>
    </reaction>
    <physiologicalReaction direction="right-to-left" evidence="9">
        <dbReference type="Rhea" id="RHEA:75137"/>
    </physiologicalReaction>
</comment>
<evidence type="ECO:0000256" key="4">
    <source>
        <dbReference type="ARBA" id="ARBA00022589"/>
    </source>
</evidence>
<evidence type="ECO:0000256" key="5">
    <source>
        <dbReference type="ARBA" id="ARBA00022857"/>
    </source>
</evidence>
<evidence type="ECO:0000256" key="7">
    <source>
        <dbReference type="ARBA" id="ARBA00050211"/>
    </source>
</evidence>
<gene>
    <name evidence="14" type="ORF">C5167_004985</name>
</gene>
<evidence type="ECO:0000256" key="12">
    <source>
        <dbReference type="ARBA" id="ARBA00066826"/>
    </source>
</evidence>
<dbReference type="PROSITE" id="PS00063">
    <property type="entry name" value="ALDOKETO_REDUCTASE_3"/>
    <property type="match status" value="1"/>
</dbReference>
<dbReference type="InterPro" id="IPR018170">
    <property type="entry name" value="Aldo/ket_reductase_CS"/>
</dbReference>
<evidence type="ECO:0000256" key="6">
    <source>
        <dbReference type="ARBA" id="ARBA00023002"/>
    </source>
</evidence>
<evidence type="ECO:0000256" key="9">
    <source>
        <dbReference type="ARBA" id="ARBA00051402"/>
    </source>
</evidence>
<proteinExistence type="inferred from homology"/>
<dbReference type="PRINTS" id="PR00069">
    <property type="entry name" value="ALDKETRDTASE"/>
</dbReference>
<dbReference type="InterPro" id="IPR044497">
    <property type="entry name" value="AKR4A/B"/>
</dbReference>
<dbReference type="CDD" id="cd19124">
    <property type="entry name" value="AKR_AKR4A_4B"/>
    <property type="match status" value="1"/>
</dbReference>
<dbReference type="GO" id="GO:0005829">
    <property type="term" value="C:cytosol"/>
    <property type="evidence" value="ECO:0007669"/>
    <property type="project" value="UniProtKB-SubCell"/>
</dbReference>
<comment type="catalytic activity">
    <reaction evidence="7">
        <text>neomorphine + NADP(+) = neomorphinone + NADPH + H(+)</text>
        <dbReference type="Rhea" id="RHEA:75971"/>
        <dbReference type="ChEBI" id="CHEBI:15378"/>
        <dbReference type="ChEBI" id="CHEBI:57783"/>
        <dbReference type="ChEBI" id="CHEBI:58349"/>
        <dbReference type="ChEBI" id="CHEBI:194188"/>
        <dbReference type="ChEBI" id="CHEBI:194513"/>
    </reaction>
    <physiologicalReaction direction="right-to-left" evidence="7">
        <dbReference type="Rhea" id="RHEA:75973"/>
    </physiologicalReaction>
</comment>
<comment type="pathway">
    <text evidence="11">Alkaloid biosynthesis; morphine biosynthesis.</text>
</comment>
<dbReference type="STRING" id="3469.A0A4Y7J967"/>
<dbReference type="InterPro" id="IPR023210">
    <property type="entry name" value="NADP_OxRdtase_dom"/>
</dbReference>
<comment type="catalytic activity">
    <reaction evidence="10">
        <text>codeine + NADP(+) = codeinone + NADPH + H(+)</text>
        <dbReference type="Rhea" id="RHEA:19209"/>
        <dbReference type="ChEBI" id="CHEBI:15378"/>
        <dbReference type="ChEBI" id="CHEBI:57783"/>
        <dbReference type="ChEBI" id="CHEBI:57871"/>
        <dbReference type="ChEBI" id="CHEBI:58349"/>
        <dbReference type="ChEBI" id="CHEBI:58473"/>
        <dbReference type="EC" id="1.1.1.247"/>
    </reaction>
    <physiologicalReaction direction="left-to-right" evidence="10">
        <dbReference type="Rhea" id="RHEA:19210"/>
    </physiologicalReaction>
    <physiologicalReaction direction="right-to-left" evidence="10">
        <dbReference type="Rhea" id="RHEA:19211"/>
    </physiologicalReaction>
</comment>
<keyword evidence="3" id="KW-0963">Cytoplasm</keyword>
<comment type="catalytic activity">
    <reaction evidence="8">
        <text>morphine + NADP(+) = morphinone + NADPH + H(+)</text>
        <dbReference type="Rhea" id="RHEA:14321"/>
        <dbReference type="ChEBI" id="CHEBI:15378"/>
        <dbReference type="ChEBI" id="CHEBI:57728"/>
        <dbReference type="ChEBI" id="CHEBI:57783"/>
        <dbReference type="ChEBI" id="CHEBI:58097"/>
        <dbReference type="ChEBI" id="CHEBI:58349"/>
    </reaction>
    <physiologicalReaction direction="left-to-right" evidence="8">
        <dbReference type="Rhea" id="RHEA:14322"/>
    </physiologicalReaction>
    <physiologicalReaction direction="right-to-left" evidence="8">
        <dbReference type="Rhea" id="RHEA:14323"/>
    </physiologicalReaction>
</comment>
<comment type="similarity">
    <text evidence="2">Belongs to the aldo/keto reductase family.</text>
</comment>
<keyword evidence="6" id="KW-0560">Oxidoreductase</keyword>
<accession>A0A4Y7J967</accession>
<dbReference type="PROSITE" id="PS00798">
    <property type="entry name" value="ALDOKETO_REDUCTASE_1"/>
    <property type="match status" value="1"/>
</dbReference>
<dbReference type="SMART" id="SM00579">
    <property type="entry name" value="FBD"/>
    <property type="match status" value="1"/>
</dbReference>
<dbReference type="FunFam" id="3.20.20.100:FF:000013">
    <property type="entry name" value="NADPH-dependent codeinone reductase 1-1"/>
    <property type="match status" value="1"/>
</dbReference>
<dbReference type="GO" id="GO:0009820">
    <property type="term" value="P:alkaloid metabolic process"/>
    <property type="evidence" value="ECO:0007669"/>
    <property type="project" value="UniProtKB-KW"/>
</dbReference>
<dbReference type="EC" id="1.1.1.247" evidence="12"/>
<dbReference type="InterPro" id="IPR020471">
    <property type="entry name" value="AKR"/>
</dbReference>
<dbReference type="EMBL" id="CM010718">
    <property type="protein sequence ID" value="RZC57684.1"/>
    <property type="molecule type" value="Genomic_DNA"/>
</dbReference>
<dbReference type="Pfam" id="PF08387">
    <property type="entry name" value="FBD"/>
    <property type="match status" value="1"/>
</dbReference>
<evidence type="ECO:0000313" key="14">
    <source>
        <dbReference type="EMBL" id="RZC57684.1"/>
    </source>
</evidence>
<comment type="subcellular location">
    <subcellularLocation>
        <location evidence="1">Cytoplasm</location>
        <location evidence="1">Cytosol</location>
    </subcellularLocation>
</comment>
<protein>
    <recommendedName>
        <fullName evidence="12">codeinone reductase (NADPH)</fullName>
        <ecNumber evidence="12">1.1.1.247</ecNumber>
    </recommendedName>
</protein>
<dbReference type="Proteomes" id="UP000316621">
    <property type="component" value="Chromosome 4"/>
</dbReference>
<dbReference type="Gene3D" id="3.20.20.100">
    <property type="entry name" value="NADP-dependent oxidoreductase domain"/>
    <property type="match status" value="1"/>
</dbReference>
<evidence type="ECO:0000259" key="13">
    <source>
        <dbReference type="SMART" id="SM00579"/>
    </source>
</evidence>
<dbReference type="GO" id="GO:0047036">
    <property type="term" value="F:codeinone reductase (NADPH) activity"/>
    <property type="evidence" value="ECO:0007669"/>
    <property type="project" value="UniProtKB-EC"/>
</dbReference>
<dbReference type="Pfam" id="PF00248">
    <property type="entry name" value="Aldo_ket_red"/>
    <property type="match status" value="1"/>
</dbReference>
<evidence type="ECO:0000256" key="10">
    <source>
        <dbReference type="ARBA" id="ARBA00052305"/>
    </source>
</evidence>
<sequence length="567" mass="64388">MLQISHPSFARIFMTQEYYLKNLSSLVDADIALLMKEVQNNREYPELYLELPEEDKEKYGKFTESFRCTSKRERVNIVRRVDSPWYKSQVASGALDLGTQLPQFCNLWCLDLNFWLTRGCLRTIVYLLTISPNIESLRLCKNSFTDYPLPPQFGIPDKDDDRIVGGSHRLSLSVKVGDDWKAGLPLPCMLLHLKHVSIVGIEGQDNELEFLEFLLKNAVVLEELDMDSYLEDVSPDKKRQMNRYCEKLRTLPRASSRISDTMENSGVPVITLSSSKGMPGLKEKLAILKAIEAGYRHFDTAFIYQTEESVGEAIAEALQVGFIKSRDELFITSKLWCSDAHPDRIFLALQNSLRNLKLQYLDLYLIHYPVSLKPGTAVKDLGNKDNFLPMDYKSVWAAMEECQKLGLTKSIGVSNFSSKKIQELMSTASIPPAVEMNPTWQQKKLREYCQANNILVTAYSTLGAKGTGRGSNAVMGSEVLNQIALARGKSIAQISLRWVYEQGVSLVVKSFNEERMRENLKIFDWELTAEDLKKIDELPQSRVATAAFAVSENGPFKSLEEFWDEES</sequence>
<evidence type="ECO:0000256" key="11">
    <source>
        <dbReference type="ARBA" id="ARBA00060571"/>
    </source>
</evidence>
<feature type="domain" description="FBD" evidence="13">
    <location>
        <begin position="187"/>
        <end position="263"/>
    </location>
</feature>
<evidence type="ECO:0000313" key="15">
    <source>
        <dbReference type="Proteomes" id="UP000316621"/>
    </source>
</evidence>
<dbReference type="AlphaFoldDB" id="A0A4Y7J967"/>
<evidence type="ECO:0000256" key="3">
    <source>
        <dbReference type="ARBA" id="ARBA00022490"/>
    </source>
</evidence>
<name>A0A4Y7J967_PAPSO</name>
<dbReference type="Gramene" id="RZC57684">
    <property type="protein sequence ID" value="RZC57684"/>
    <property type="gene ID" value="C5167_004985"/>
</dbReference>
<keyword evidence="4" id="KW-0017">Alkaloid metabolism</keyword>
<evidence type="ECO:0000256" key="2">
    <source>
        <dbReference type="ARBA" id="ARBA00007905"/>
    </source>
</evidence>
<keyword evidence="15" id="KW-1185">Reference proteome</keyword>
<dbReference type="InterPro" id="IPR006566">
    <property type="entry name" value="FBD"/>
</dbReference>
<dbReference type="PROSITE" id="PS00062">
    <property type="entry name" value="ALDOKETO_REDUCTASE_2"/>
    <property type="match status" value="1"/>
</dbReference>
<dbReference type="SUPFAM" id="SSF51430">
    <property type="entry name" value="NAD(P)-linked oxidoreductase"/>
    <property type="match status" value="1"/>
</dbReference>
<reference evidence="14 15" key="1">
    <citation type="journal article" date="2018" name="Science">
        <title>The opium poppy genome and morphinan production.</title>
        <authorList>
            <person name="Guo L."/>
            <person name="Winzer T."/>
            <person name="Yang X."/>
            <person name="Li Y."/>
            <person name="Ning Z."/>
            <person name="He Z."/>
            <person name="Teodor R."/>
            <person name="Lu Y."/>
            <person name="Bowser T.A."/>
            <person name="Graham I.A."/>
            <person name="Ye K."/>
        </authorList>
    </citation>
    <scope>NUCLEOTIDE SEQUENCE [LARGE SCALE GENOMIC DNA]</scope>
    <source>
        <strain evidence="15">cv. HN1</strain>
        <tissue evidence="14">Leaves</tissue>
    </source>
</reference>
<evidence type="ECO:0000256" key="1">
    <source>
        <dbReference type="ARBA" id="ARBA00004514"/>
    </source>
</evidence>